<evidence type="ECO:0000313" key="3">
    <source>
        <dbReference type="Proteomes" id="UP000831485"/>
    </source>
</evidence>
<dbReference type="SUPFAM" id="SSF52833">
    <property type="entry name" value="Thioredoxin-like"/>
    <property type="match status" value="1"/>
</dbReference>
<dbReference type="Proteomes" id="UP000831485">
    <property type="component" value="Chromosome"/>
</dbReference>
<dbReference type="InterPro" id="IPR036249">
    <property type="entry name" value="Thioredoxin-like_sf"/>
</dbReference>
<dbReference type="Gene3D" id="1.50.10.20">
    <property type="match status" value="2"/>
</dbReference>
<keyword evidence="3" id="KW-1185">Reference proteome</keyword>
<gene>
    <name evidence="2" type="ORF">M1B72_14800</name>
</gene>
<dbReference type="RefSeq" id="WP_248646403.1">
    <property type="nucleotide sequence ID" value="NZ_CP096574.1"/>
</dbReference>
<dbReference type="InterPro" id="IPR008928">
    <property type="entry name" value="6-hairpin_glycosidase_sf"/>
</dbReference>
<dbReference type="CDD" id="cd02955">
    <property type="entry name" value="SSP411"/>
    <property type="match status" value="1"/>
</dbReference>
<proteinExistence type="predicted"/>
<organism evidence="2 3">
    <name type="scientific">Geomonas paludis</name>
    <dbReference type="NCBI Taxonomy" id="2740185"/>
    <lineage>
        <taxon>Bacteria</taxon>
        <taxon>Pseudomonadati</taxon>
        <taxon>Thermodesulfobacteriota</taxon>
        <taxon>Desulfuromonadia</taxon>
        <taxon>Geobacterales</taxon>
        <taxon>Geobacteraceae</taxon>
        <taxon>Geomonas</taxon>
    </lineage>
</organism>
<dbReference type="InterPro" id="IPR004879">
    <property type="entry name" value="Ssp411-like_TRX"/>
</dbReference>
<sequence>MSTLADHYQPLPGAEGVPAPPIEEFEKLRQRRGYAYRPRTRHLLPEGWARYTNRLFLETSPYLLQHAHNPVNWFPWGEEAFELARQLDRPVLISIGYATCHWCHVMEEQSFEDEAIAEFMNRHYIAIKVDREERPDVDSVYMTAVHAMGLQGGWPLNVFVAPDRKPFYGGTYFPPNDYPGGLGFLSLLMRIRESYVAAPDRISRAGVQLTEAIRTMLAPTEGKESWREVSLEQAVRLYRDRFDDRNGGLVGAPKFPSSLPLPLLLRRYQMSGDRQLLAMAELTLQQMAAGGIYDQAGGGFHRYATDTAWQIPHFEKMLYDNALLAVTYLEGFQATGRTEFARVAREILRYLQRDMEAPEGGFFSATDADSLTPEGHREEGVFFTWTREELIDALGEDRGNLVALCYGVRHGGNFEGRSILHRDRSLAELAVELRLPEQELELMLADCRELLYRARAKRPLPLRDEKILASWNGLAISAFARGGLVLETPELVQVAAKAAGFVLQHMMQGGRLRHSYQEGSARGEGFLDDYAFVIAGLIDLFEASHELRWLERSLELCAAAVEQFEDRELGGFFMTGPHHERLISREKPAYDGVIPSGNSVMVMNLLRLNTLTGDARLLEQADRALSAFATQLVKSPAALSDMLLAVDYEQQTPKEVVIVAPEGKPELAQPFLAAFRRVFLPNRVLVVVCEGEELRQAARLIPLVEGKVSEADRAVAYLCRNRSCQRPTGDREEFYRQLKEG</sequence>
<dbReference type="SUPFAM" id="SSF48208">
    <property type="entry name" value="Six-hairpin glycosidases"/>
    <property type="match status" value="1"/>
</dbReference>
<dbReference type="PANTHER" id="PTHR42899">
    <property type="entry name" value="SPERMATOGENESIS-ASSOCIATED PROTEIN 20"/>
    <property type="match status" value="1"/>
</dbReference>
<evidence type="ECO:0000313" key="2">
    <source>
        <dbReference type="EMBL" id="UPU34711.1"/>
    </source>
</evidence>
<reference evidence="2" key="1">
    <citation type="submission" date="2022-04" db="EMBL/GenBank/DDBJ databases">
        <authorList>
            <person name="Liu G."/>
        </authorList>
    </citation>
    <scope>NUCLEOTIDE SEQUENCE</scope>
    <source>
        <strain evidence="2">RG22</strain>
    </source>
</reference>
<dbReference type="PANTHER" id="PTHR42899:SF1">
    <property type="entry name" value="SPERMATOGENESIS-ASSOCIATED PROTEIN 20"/>
    <property type="match status" value="1"/>
</dbReference>
<dbReference type="Pfam" id="PF03190">
    <property type="entry name" value="Thioredox_DsbH"/>
    <property type="match status" value="1"/>
</dbReference>
<feature type="domain" description="Spermatogenesis-associated protein 20-like TRX" evidence="1">
    <location>
        <begin position="52"/>
        <end position="213"/>
    </location>
</feature>
<dbReference type="PIRSF" id="PIRSF006402">
    <property type="entry name" value="UCP006402_thioredoxin"/>
    <property type="match status" value="1"/>
</dbReference>
<evidence type="ECO:0000259" key="1">
    <source>
        <dbReference type="Pfam" id="PF03190"/>
    </source>
</evidence>
<accession>A0ABY4L9Q1</accession>
<protein>
    <submittedName>
        <fullName evidence="2">Thioredoxin domain-containing protein</fullName>
    </submittedName>
</protein>
<name>A0ABY4L9Q1_9BACT</name>
<dbReference type="Gene3D" id="3.40.30.10">
    <property type="entry name" value="Glutaredoxin"/>
    <property type="match status" value="1"/>
</dbReference>
<dbReference type="InterPro" id="IPR024705">
    <property type="entry name" value="Ssp411"/>
</dbReference>
<dbReference type="EMBL" id="CP096574">
    <property type="protein sequence ID" value="UPU34711.1"/>
    <property type="molecule type" value="Genomic_DNA"/>
</dbReference>